<evidence type="ECO:0000256" key="9">
    <source>
        <dbReference type="ARBA" id="ARBA00022840"/>
    </source>
</evidence>
<dbReference type="EMBL" id="WJJP01000335">
    <property type="protein sequence ID" value="MBD3325004.1"/>
    <property type="molecule type" value="Genomic_DNA"/>
</dbReference>
<evidence type="ECO:0000256" key="8">
    <source>
        <dbReference type="ARBA" id="ARBA00022777"/>
    </source>
</evidence>
<evidence type="ECO:0000313" key="17">
    <source>
        <dbReference type="EMBL" id="MBD3325004.1"/>
    </source>
</evidence>
<feature type="domain" description="Histidine kinase" evidence="15">
    <location>
        <begin position="218"/>
        <end position="458"/>
    </location>
</feature>
<evidence type="ECO:0000256" key="13">
    <source>
        <dbReference type="PROSITE-ProRule" id="PRU00169"/>
    </source>
</evidence>
<sequence length="466" mass="52299">MHDDPHATPSKANILVVDDTHANLHILVDLLSEHGYLVRPVPNGHLALSAAQIEPPDLILLDIKMPGMSGYEVCERLKADERTQNIPVIFISALNDVGDKVKAFSLGGVDYIPKPFQAQEVIARVETHLTLRNLQKQLEQNNACLQQEILERQRTEEQLTRYKAHLEELVEQRTMELQKSYSELQEKNLELQRSKESLKDAKEAADVAHKAKSEFIANISHELRTPLNSILGYAQLFRGSPDLREEQQEALETIYQSGQHLLMIINDLIDLSTLEAGKMGLKEHEFPLPQFLDNIIKMFKMRAEQKGLAFECAIATDIPYSVRGDEGRLRQILLNLLGNAVKFTEQGRVAFRVATCSFESEQHRPACPDFPLEESEAASIVRIRFHIEDTGRGIPPEQVKAIFAAFKQLGDKNLAQAEGPGLGLTISQRLVHMMGGELHLQSTLEKGSTFWFDLDVPALGKNPQAS</sequence>
<dbReference type="InterPro" id="IPR003661">
    <property type="entry name" value="HisK_dim/P_dom"/>
</dbReference>
<dbReference type="CDD" id="cd19920">
    <property type="entry name" value="REC_PA4781-like"/>
    <property type="match status" value="1"/>
</dbReference>
<gene>
    <name evidence="17" type="ORF">GF339_10495</name>
</gene>
<keyword evidence="6" id="KW-0812">Transmembrane</keyword>
<evidence type="ECO:0000256" key="5">
    <source>
        <dbReference type="ARBA" id="ARBA00022679"/>
    </source>
</evidence>
<dbReference type="FunFam" id="3.30.565.10:FF:000010">
    <property type="entry name" value="Sensor histidine kinase RcsC"/>
    <property type="match status" value="1"/>
</dbReference>
<feature type="coiled-coil region" evidence="14">
    <location>
        <begin position="128"/>
        <end position="204"/>
    </location>
</feature>
<evidence type="ECO:0000313" key="18">
    <source>
        <dbReference type="Proteomes" id="UP000649604"/>
    </source>
</evidence>
<dbReference type="InterPro" id="IPR036097">
    <property type="entry name" value="HisK_dim/P_sf"/>
</dbReference>
<feature type="modified residue" description="4-aspartylphosphate" evidence="13">
    <location>
        <position position="62"/>
    </location>
</feature>
<protein>
    <recommendedName>
        <fullName evidence="3">histidine kinase</fullName>
        <ecNumber evidence="3">2.7.13.3</ecNumber>
    </recommendedName>
</protein>
<evidence type="ECO:0000259" key="16">
    <source>
        <dbReference type="PROSITE" id="PS50110"/>
    </source>
</evidence>
<keyword evidence="5" id="KW-0808">Transferase</keyword>
<dbReference type="CDD" id="cd16922">
    <property type="entry name" value="HATPase_EvgS-ArcB-TorS-like"/>
    <property type="match status" value="1"/>
</dbReference>
<dbReference type="PROSITE" id="PS50110">
    <property type="entry name" value="RESPONSE_REGULATORY"/>
    <property type="match status" value="1"/>
</dbReference>
<evidence type="ECO:0000256" key="14">
    <source>
        <dbReference type="SAM" id="Coils"/>
    </source>
</evidence>
<dbReference type="SUPFAM" id="SSF47384">
    <property type="entry name" value="Homodimeric domain of signal transducing histidine kinase"/>
    <property type="match status" value="1"/>
</dbReference>
<dbReference type="AlphaFoldDB" id="A0A9D5Q5N2"/>
<dbReference type="GO" id="GO:0016020">
    <property type="term" value="C:membrane"/>
    <property type="evidence" value="ECO:0007669"/>
    <property type="project" value="UniProtKB-SubCell"/>
</dbReference>
<evidence type="ECO:0000256" key="3">
    <source>
        <dbReference type="ARBA" id="ARBA00012438"/>
    </source>
</evidence>
<feature type="domain" description="Response regulatory" evidence="16">
    <location>
        <begin position="13"/>
        <end position="129"/>
    </location>
</feature>
<keyword evidence="11" id="KW-0902">Two-component regulatory system</keyword>
<keyword evidence="4 13" id="KW-0597">Phosphoprotein</keyword>
<evidence type="ECO:0000256" key="4">
    <source>
        <dbReference type="ARBA" id="ARBA00022553"/>
    </source>
</evidence>
<dbReference type="Pfam" id="PF00072">
    <property type="entry name" value="Response_reg"/>
    <property type="match status" value="1"/>
</dbReference>
<evidence type="ECO:0000259" key="15">
    <source>
        <dbReference type="PROSITE" id="PS50109"/>
    </source>
</evidence>
<dbReference type="SMART" id="SM00448">
    <property type="entry name" value="REC"/>
    <property type="match status" value="1"/>
</dbReference>
<dbReference type="SMART" id="SM00388">
    <property type="entry name" value="HisKA"/>
    <property type="match status" value="1"/>
</dbReference>
<dbReference type="PANTHER" id="PTHR45339">
    <property type="entry name" value="HYBRID SIGNAL TRANSDUCTION HISTIDINE KINASE J"/>
    <property type="match status" value="1"/>
</dbReference>
<evidence type="ECO:0000256" key="6">
    <source>
        <dbReference type="ARBA" id="ARBA00022692"/>
    </source>
</evidence>
<evidence type="ECO:0000256" key="12">
    <source>
        <dbReference type="ARBA" id="ARBA00023136"/>
    </source>
</evidence>
<dbReference type="InterPro" id="IPR001789">
    <property type="entry name" value="Sig_transdc_resp-reg_receiver"/>
</dbReference>
<dbReference type="Gene3D" id="3.40.50.2300">
    <property type="match status" value="1"/>
</dbReference>
<dbReference type="PROSITE" id="PS50109">
    <property type="entry name" value="HIS_KIN"/>
    <property type="match status" value="1"/>
</dbReference>
<dbReference type="GO" id="GO:0005524">
    <property type="term" value="F:ATP binding"/>
    <property type="evidence" value="ECO:0007669"/>
    <property type="project" value="UniProtKB-KW"/>
</dbReference>
<comment type="caution">
    <text evidence="17">The sequence shown here is derived from an EMBL/GenBank/DDBJ whole genome shotgun (WGS) entry which is preliminary data.</text>
</comment>
<keyword evidence="10" id="KW-1133">Transmembrane helix</keyword>
<dbReference type="SMART" id="SM00387">
    <property type="entry name" value="HATPase_c"/>
    <property type="match status" value="1"/>
</dbReference>
<dbReference type="SUPFAM" id="SSF52172">
    <property type="entry name" value="CheY-like"/>
    <property type="match status" value="1"/>
</dbReference>
<keyword evidence="7" id="KW-0547">Nucleotide-binding</keyword>
<organism evidence="17 18">
    <name type="scientific">candidate division KSB3 bacterium</name>
    <dbReference type="NCBI Taxonomy" id="2044937"/>
    <lineage>
        <taxon>Bacteria</taxon>
        <taxon>candidate division KSB3</taxon>
    </lineage>
</organism>
<evidence type="ECO:0000256" key="7">
    <source>
        <dbReference type="ARBA" id="ARBA00022741"/>
    </source>
</evidence>
<dbReference type="SUPFAM" id="SSF55874">
    <property type="entry name" value="ATPase domain of HSP90 chaperone/DNA topoisomerase II/histidine kinase"/>
    <property type="match status" value="1"/>
</dbReference>
<dbReference type="CDD" id="cd00082">
    <property type="entry name" value="HisKA"/>
    <property type="match status" value="1"/>
</dbReference>
<proteinExistence type="predicted"/>
<comment type="catalytic activity">
    <reaction evidence="1">
        <text>ATP + protein L-histidine = ADP + protein N-phospho-L-histidine.</text>
        <dbReference type="EC" id="2.7.13.3"/>
    </reaction>
</comment>
<dbReference type="Proteomes" id="UP000649604">
    <property type="component" value="Unassembled WGS sequence"/>
</dbReference>
<dbReference type="GO" id="GO:0000155">
    <property type="term" value="F:phosphorelay sensor kinase activity"/>
    <property type="evidence" value="ECO:0007669"/>
    <property type="project" value="InterPro"/>
</dbReference>
<keyword evidence="12" id="KW-0472">Membrane</keyword>
<evidence type="ECO:0000256" key="11">
    <source>
        <dbReference type="ARBA" id="ARBA00023012"/>
    </source>
</evidence>
<dbReference type="Gene3D" id="3.30.565.10">
    <property type="entry name" value="Histidine kinase-like ATPase, C-terminal domain"/>
    <property type="match status" value="1"/>
</dbReference>
<evidence type="ECO:0000256" key="2">
    <source>
        <dbReference type="ARBA" id="ARBA00004370"/>
    </source>
</evidence>
<comment type="subcellular location">
    <subcellularLocation>
        <location evidence="2">Membrane</location>
    </subcellularLocation>
</comment>
<dbReference type="EC" id="2.7.13.3" evidence="3"/>
<dbReference type="Gene3D" id="1.10.287.130">
    <property type="match status" value="1"/>
</dbReference>
<keyword evidence="9" id="KW-0067">ATP-binding</keyword>
<keyword evidence="8" id="KW-0418">Kinase</keyword>
<dbReference type="InterPro" id="IPR005467">
    <property type="entry name" value="His_kinase_dom"/>
</dbReference>
<accession>A0A9D5Q5N2</accession>
<dbReference type="Pfam" id="PF00512">
    <property type="entry name" value="HisKA"/>
    <property type="match status" value="1"/>
</dbReference>
<dbReference type="Pfam" id="PF02518">
    <property type="entry name" value="HATPase_c"/>
    <property type="match status" value="1"/>
</dbReference>
<evidence type="ECO:0000256" key="1">
    <source>
        <dbReference type="ARBA" id="ARBA00000085"/>
    </source>
</evidence>
<keyword evidence="14" id="KW-0175">Coiled coil</keyword>
<evidence type="ECO:0000256" key="10">
    <source>
        <dbReference type="ARBA" id="ARBA00022989"/>
    </source>
</evidence>
<dbReference type="InterPro" id="IPR011006">
    <property type="entry name" value="CheY-like_superfamily"/>
</dbReference>
<name>A0A9D5Q5N2_9BACT</name>
<reference evidence="17" key="1">
    <citation type="submission" date="2019-11" db="EMBL/GenBank/DDBJ databases">
        <title>Microbial mats filling the niche in hypersaline microbial mats.</title>
        <authorList>
            <person name="Wong H.L."/>
            <person name="Macleod F.I."/>
            <person name="White R.A. III"/>
            <person name="Burns B.P."/>
        </authorList>
    </citation>
    <scope>NUCLEOTIDE SEQUENCE</scope>
    <source>
        <strain evidence="17">Rbin_158</strain>
    </source>
</reference>
<dbReference type="InterPro" id="IPR003594">
    <property type="entry name" value="HATPase_dom"/>
</dbReference>
<dbReference type="FunFam" id="1.10.287.130:FF:000004">
    <property type="entry name" value="Ethylene receptor 1"/>
    <property type="match status" value="1"/>
</dbReference>
<dbReference type="PANTHER" id="PTHR45339:SF1">
    <property type="entry name" value="HYBRID SIGNAL TRANSDUCTION HISTIDINE KINASE J"/>
    <property type="match status" value="1"/>
</dbReference>
<dbReference type="InterPro" id="IPR004358">
    <property type="entry name" value="Sig_transdc_His_kin-like_C"/>
</dbReference>
<dbReference type="PRINTS" id="PR00344">
    <property type="entry name" value="BCTRLSENSOR"/>
</dbReference>
<dbReference type="InterPro" id="IPR036890">
    <property type="entry name" value="HATPase_C_sf"/>
</dbReference>